<dbReference type="PROSITE" id="PS50222">
    <property type="entry name" value="EF_HAND_2"/>
    <property type="match status" value="2"/>
</dbReference>
<dbReference type="Gene3D" id="1.10.238.10">
    <property type="entry name" value="EF-hand"/>
    <property type="match status" value="1"/>
</dbReference>
<accession>A0A226D342</accession>
<dbReference type="OrthoDB" id="6480673at2759"/>
<feature type="domain" description="EF-hand" evidence="3">
    <location>
        <begin position="184"/>
        <end position="219"/>
    </location>
</feature>
<keyword evidence="2" id="KW-0732">Signal</keyword>
<evidence type="ECO:0000313" key="5">
    <source>
        <dbReference type="Proteomes" id="UP000198287"/>
    </source>
</evidence>
<evidence type="ECO:0000256" key="1">
    <source>
        <dbReference type="ARBA" id="ARBA00022837"/>
    </source>
</evidence>
<dbReference type="Pfam" id="PF13499">
    <property type="entry name" value="EF-hand_7"/>
    <property type="match status" value="1"/>
</dbReference>
<dbReference type="CDD" id="cd00051">
    <property type="entry name" value="EFh"/>
    <property type="match status" value="1"/>
</dbReference>
<dbReference type="InterPro" id="IPR002048">
    <property type="entry name" value="EF_hand_dom"/>
</dbReference>
<gene>
    <name evidence="4" type="ORF">Fcan01_25422</name>
</gene>
<protein>
    <submittedName>
        <fullName evidence="4">Putative calcium-binding protein CML47</fullName>
    </submittedName>
</protein>
<evidence type="ECO:0000256" key="2">
    <source>
        <dbReference type="SAM" id="SignalP"/>
    </source>
</evidence>
<reference evidence="4 5" key="1">
    <citation type="submission" date="2015-12" db="EMBL/GenBank/DDBJ databases">
        <title>The genome of Folsomia candida.</title>
        <authorList>
            <person name="Faddeeva A."/>
            <person name="Derks M.F."/>
            <person name="Anvar Y."/>
            <person name="Smit S."/>
            <person name="Van Straalen N."/>
            <person name="Roelofs D."/>
        </authorList>
    </citation>
    <scope>NUCLEOTIDE SEQUENCE [LARGE SCALE GENOMIC DNA]</scope>
    <source>
        <strain evidence="4 5">VU population</strain>
        <tissue evidence="4">Whole body</tissue>
    </source>
</reference>
<organism evidence="4 5">
    <name type="scientific">Folsomia candida</name>
    <name type="common">Springtail</name>
    <dbReference type="NCBI Taxonomy" id="158441"/>
    <lineage>
        <taxon>Eukaryota</taxon>
        <taxon>Metazoa</taxon>
        <taxon>Ecdysozoa</taxon>
        <taxon>Arthropoda</taxon>
        <taxon>Hexapoda</taxon>
        <taxon>Collembola</taxon>
        <taxon>Entomobryomorpha</taxon>
        <taxon>Isotomoidea</taxon>
        <taxon>Isotomidae</taxon>
        <taxon>Proisotominae</taxon>
        <taxon>Folsomia</taxon>
    </lineage>
</organism>
<dbReference type="EMBL" id="LNIX01000037">
    <property type="protein sequence ID" value="OXA39639.1"/>
    <property type="molecule type" value="Genomic_DNA"/>
</dbReference>
<name>A0A226D342_FOLCA</name>
<dbReference type="AlphaFoldDB" id="A0A226D342"/>
<dbReference type="Proteomes" id="UP000198287">
    <property type="component" value="Unassembled WGS sequence"/>
</dbReference>
<feature type="domain" description="EF-hand" evidence="3">
    <location>
        <begin position="145"/>
        <end position="180"/>
    </location>
</feature>
<keyword evidence="5" id="KW-1185">Reference proteome</keyword>
<dbReference type="PROSITE" id="PS00018">
    <property type="entry name" value="EF_HAND_1"/>
    <property type="match status" value="1"/>
</dbReference>
<dbReference type="InterPro" id="IPR011992">
    <property type="entry name" value="EF-hand-dom_pair"/>
</dbReference>
<evidence type="ECO:0000259" key="3">
    <source>
        <dbReference type="PROSITE" id="PS50222"/>
    </source>
</evidence>
<feature type="signal peptide" evidence="2">
    <location>
        <begin position="1"/>
        <end position="17"/>
    </location>
</feature>
<dbReference type="SMART" id="SM00054">
    <property type="entry name" value="EFh"/>
    <property type="match status" value="3"/>
</dbReference>
<comment type="caution">
    <text evidence="4">The sequence shown here is derived from an EMBL/GenBank/DDBJ whole genome shotgun (WGS) entry which is preliminary data.</text>
</comment>
<proteinExistence type="predicted"/>
<dbReference type="InterPro" id="IPR018247">
    <property type="entry name" value="EF_Hand_1_Ca_BS"/>
</dbReference>
<feature type="chain" id="PRO_5013030928" evidence="2">
    <location>
        <begin position="18"/>
        <end position="222"/>
    </location>
</feature>
<sequence length="222" mass="26187">MLIFLLFVVFNPPEFYCLLSFNLGNVQRKEGCIYLDLFSFQFKVFRLRDFCALYNRDTRSTVFTRLFEMAHNRRYDHFEVEAAFKKMPTFNDDKIDVTDLNVFFANMSYTCTDEQKAAYNKYLRDYHNRKLPLDLAVACLAVIDDPKEMMRHNVTALDENKDGYIDESEFKSIVQMMLIHDPAFPKVDYSKFFKEADTNRDGQVSIAEAVEWIGKNTKKTKN</sequence>
<keyword evidence="1" id="KW-0106">Calcium</keyword>
<dbReference type="GO" id="GO:0005509">
    <property type="term" value="F:calcium ion binding"/>
    <property type="evidence" value="ECO:0007669"/>
    <property type="project" value="InterPro"/>
</dbReference>
<dbReference type="SUPFAM" id="SSF47473">
    <property type="entry name" value="EF-hand"/>
    <property type="match status" value="1"/>
</dbReference>
<evidence type="ECO:0000313" key="4">
    <source>
        <dbReference type="EMBL" id="OXA39639.1"/>
    </source>
</evidence>